<keyword evidence="2" id="KW-1185">Reference proteome</keyword>
<protein>
    <submittedName>
        <fullName evidence="1">Uncharacterized protein</fullName>
    </submittedName>
</protein>
<name>A0A132TUX7_9BACL</name>
<gene>
    <name evidence="1" type="ORF">AMQ84_18910</name>
</gene>
<dbReference type="AlphaFoldDB" id="A0A132TUX7"/>
<dbReference type="PATRIC" id="fig|483937.3.peg.881"/>
<proteinExistence type="predicted"/>
<reference evidence="1 2" key="1">
    <citation type="submission" date="2015-08" db="EMBL/GenBank/DDBJ databases">
        <title>Genomes of Paenibacillus riograndensis.</title>
        <authorList>
            <person name="Sant'Anna F.H."/>
            <person name="Souza R."/>
            <person name="Ambrosini A."/>
            <person name="Bach E."/>
            <person name="Fernandes G."/>
            <person name="Balsanelli E."/>
            <person name="Baura V.A."/>
            <person name="Pedrosa F.O."/>
            <person name="Souza E.M."/>
            <person name="Passaglia L."/>
        </authorList>
    </citation>
    <scope>NUCLEOTIDE SEQUENCE [LARGE SCALE GENOMIC DNA]</scope>
    <source>
        <strain evidence="1 2">CAS34</strain>
    </source>
</reference>
<organism evidence="1 2">
    <name type="scientific">Paenibacillus riograndensis</name>
    <dbReference type="NCBI Taxonomy" id="483937"/>
    <lineage>
        <taxon>Bacteria</taxon>
        <taxon>Bacillati</taxon>
        <taxon>Bacillota</taxon>
        <taxon>Bacilli</taxon>
        <taxon>Bacillales</taxon>
        <taxon>Paenibacillaceae</taxon>
        <taxon>Paenibacillus</taxon>
        <taxon>Paenibacillus sonchi group</taxon>
    </lineage>
</organism>
<comment type="caution">
    <text evidence="1">The sequence shown here is derived from an EMBL/GenBank/DDBJ whole genome shotgun (WGS) entry which is preliminary data.</text>
</comment>
<evidence type="ECO:0000313" key="1">
    <source>
        <dbReference type="EMBL" id="KWX74936.1"/>
    </source>
</evidence>
<accession>A0A132TUX7</accession>
<sequence length="98" mass="11234">MMRLKMMTWSYKSKNSNERGFKARLIAVYYKSKELAVNTTPRATAAFKGGRLRQNNNGQKVDHVPLPRVVYFLLWNESIRTTKVANEIISVSVSLTVI</sequence>
<dbReference type="Proteomes" id="UP000070475">
    <property type="component" value="Unassembled WGS sequence"/>
</dbReference>
<evidence type="ECO:0000313" key="2">
    <source>
        <dbReference type="Proteomes" id="UP000070475"/>
    </source>
</evidence>
<dbReference type="EMBL" id="LIRB01000137">
    <property type="protein sequence ID" value="KWX74936.1"/>
    <property type="molecule type" value="Genomic_DNA"/>
</dbReference>